<comment type="caution">
    <text evidence="12">The sequence shown here is derived from an EMBL/GenBank/DDBJ whole genome shotgun (WGS) entry which is preliminary data.</text>
</comment>
<comment type="subcellular location">
    <subcellularLocation>
        <location evidence="1">Nucleus</location>
    </subcellularLocation>
</comment>
<dbReference type="Proteomes" id="UP000652761">
    <property type="component" value="Unassembled WGS sequence"/>
</dbReference>
<evidence type="ECO:0000256" key="4">
    <source>
        <dbReference type="ARBA" id="ARBA00023163"/>
    </source>
</evidence>
<evidence type="ECO:0000313" key="13">
    <source>
        <dbReference type="Proteomes" id="UP000652761"/>
    </source>
</evidence>
<evidence type="ECO:0000313" key="12">
    <source>
        <dbReference type="EMBL" id="MQL94854.1"/>
    </source>
</evidence>
<dbReference type="Gene3D" id="1.10.10.60">
    <property type="entry name" value="Homeodomain-like"/>
    <property type="match status" value="2"/>
</dbReference>
<dbReference type="InterPro" id="IPR017884">
    <property type="entry name" value="SANT_dom"/>
</dbReference>
<gene>
    <name evidence="12" type="ORF">Taro_027525</name>
</gene>
<dbReference type="PANTHER" id="PTHR44042">
    <property type="entry name" value="DUPLICATED HOMEODOMAIN-LIKE SUPERFAMILY PROTEIN-RELATED"/>
    <property type="match status" value="1"/>
</dbReference>
<dbReference type="PROSITE" id="PS51293">
    <property type="entry name" value="SANT"/>
    <property type="match status" value="1"/>
</dbReference>
<name>A0A843VNZ3_COLES</name>
<keyword evidence="13" id="KW-1185">Reference proteome</keyword>
<evidence type="ECO:0000256" key="7">
    <source>
        <dbReference type="ARBA" id="ARBA00076145"/>
    </source>
</evidence>
<dbReference type="FunFam" id="1.10.10.60:FF:000154">
    <property type="entry name" value="Transcription factor SRM1"/>
    <property type="match status" value="1"/>
</dbReference>
<evidence type="ECO:0000256" key="3">
    <source>
        <dbReference type="ARBA" id="ARBA00023125"/>
    </source>
</evidence>
<feature type="region of interest" description="Disordered" evidence="8">
    <location>
        <begin position="186"/>
        <end position="231"/>
    </location>
</feature>
<feature type="domain" description="Myb-like" evidence="9">
    <location>
        <begin position="31"/>
        <end position="77"/>
    </location>
</feature>
<evidence type="ECO:0000256" key="5">
    <source>
        <dbReference type="ARBA" id="ARBA00023242"/>
    </source>
</evidence>
<feature type="domain" description="HTH myb-type" evidence="11">
    <location>
        <begin position="129"/>
        <end position="186"/>
    </location>
</feature>
<dbReference type="CDD" id="cd00167">
    <property type="entry name" value="SANT"/>
    <property type="match status" value="2"/>
</dbReference>
<dbReference type="InterPro" id="IPR001005">
    <property type="entry name" value="SANT/Myb"/>
</dbReference>
<feature type="domain" description="SANT" evidence="10">
    <location>
        <begin position="138"/>
        <end position="186"/>
    </location>
</feature>
<protein>
    <recommendedName>
        <fullName evidence="6">Transcription factor MYBS1</fullName>
    </recommendedName>
    <alternativeName>
        <fullName evidence="7">Myb-related protein S1</fullName>
    </alternativeName>
</protein>
<feature type="domain" description="Myb-like" evidence="9">
    <location>
        <begin position="130"/>
        <end position="182"/>
    </location>
</feature>
<evidence type="ECO:0000256" key="6">
    <source>
        <dbReference type="ARBA" id="ARBA00068153"/>
    </source>
</evidence>
<dbReference type="GO" id="GO:0009744">
    <property type="term" value="P:response to sucrose"/>
    <property type="evidence" value="ECO:0007669"/>
    <property type="project" value="UniProtKB-ARBA"/>
</dbReference>
<feature type="compositionally biased region" description="Low complexity" evidence="8">
    <location>
        <begin position="219"/>
        <end position="231"/>
    </location>
</feature>
<organism evidence="12 13">
    <name type="scientific">Colocasia esculenta</name>
    <name type="common">Wild taro</name>
    <name type="synonym">Arum esculentum</name>
    <dbReference type="NCBI Taxonomy" id="4460"/>
    <lineage>
        <taxon>Eukaryota</taxon>
        <taxon>Viridiplantae</taxon>
        <taxon>Streptophyta</taxon>
        <taxon>Embryophyta</taxon>
        <taxon>Tracheophyta</taxon>
        <taxon>Spermatophyta</taxon>
        <taxon>Magnoliopsida</taxon>
        <taxon>Liliopsida</taxon>
        <taxon>Araceae</taxon>
        <taxon>Aroideae</taxon>
        <taxon>Colocasieae</taxon>
        <taxon>Colocasia</taxon>
    </lineage>
</organism>
<keyword evidence="5" id="KW-0539">Nucleus</keyword>
<proteinExistence type="predicted"/>
<dbReference type="InterPro" id="IPR006447">
    <property type="entry name" value="Myb_dom_plants"/>
</dbReference>
<evidence type="ECO:0000259" key="9">
    <source>
        <dbReference type="PROSITE" id="PS50090"/>
    </source>
</evidence>
<evidence type="ECO:0000256" key="2">
    <source>
        <dbReference type="ARBA" id="ARBA00023015"/>
    </source>
</evidence>
<keyword evidence="3" id="KW-0238">DNA-binding</keyword>
<dbReference type="FunFam" id="1.10.10.60:FF:000009">
    <property type="entry name" value="transcription factor MYB1R1"/>
    <property type="match status" value="1"/>
</dbReference>
<reference evidence="12" key="1">
    <citation type="submission" date="2017-07" db="EMBL/GenBank/DDBJ databases">
        <title>Taro Niue Genome Assembly and Annotation.</title>
        <authorList>
            <person name="Atibalentja N."/>
            <person name="Keating K."/>
            <person name="Fields C.J."/>
        </authorList>
    </citation>
    <scope>NUCLEOTIDE SEQUENCE</scope>
    <source>
        <strain evidence="12">Niue_2</strain>
        <tissue evidence="12">Leaf</tissue>
    </source>
</reference>
<dbReference type="PROSITE" id="PS50090">
    <property type="entry name" value="MYB_LIKE"/>
    <property type="match status" value="2"/>
</dbReference>
<dbReference type="EMBL" id="NMUH01001722">
    <property type="protein sequence ID" value="MQL94854.1"/>
    <property type="molecule type" value="Genomic_DNA"/>
</dbReference>
<dbReference type="Pfam" id="PF00249">
    <property type="entry name" value="Myb_DNA-binding"/>
    <property type="match status" value="2"/>
</dbReference>
<dbReference type="SUPFAM" id="SSF46689">
    <property type="entry name" value="Homeodomain-like"/>
    <property type="match status" value="2"/>
</dbReference>
<dbReference type="AlphaFoldDB" id="A0A843VNZ3"/>
<accession>A0A843VNZ3</accession>
<dbReference type="SMART" id="SM00717">
    <property type="entry name" value="SANT"/>
    <property type="match status" value="2"/>
</dbReference>
<dbReference type="InterPro" id="IPR009057">
    <property type="entry name" value="Homeodomain-like_sf"/>
</dbReference>
<evidence type="ECO:0000259" key="10">
    <source>
        <dbReference type="PROSITE" id="PS51293"/>
    </source>
</evidence>
<keyword evidence="2" id="KW-0805">Transcription regulation</keyword>
<evidence type="ECO:0000259" key="11">
    <source>
        <dbReference type="PROSITE" id="PS51294"/>
    </source>
</evidence>
<dbReference type="NCBIfam" id="TIGR01557">
    <property type="entry name" value="myb_SHAQKYF"/>
    <property type="match status" value="1"/>
</dbReference>
<dbReference type="GO" id="GO:0003677">
    <property type="term" value="F:DNA binding"/>
    <property type="evidence" value="ECO:0007669"/>
    <property type="project" value="UniProtKB-KW"/>
</dbReference>
<dbReference type="PANTHER" id="PTHR44042:SF41">
    <property type="entry name" value="DUPLICATED HOMEODOMAIN-LIKE SUPERFAMILY PROTEIN-RELATED"/>
    <property type="match status" value="1"/>
</dbReference>
<sequence length="267" mass="29702">MEILFPTAPYLHGSSGLFARQSSRRSPGGFWTHEENKRFENALAEFDEGTPDRWANVARMIPGKTPEDVRRHYQDLEADVCHIEAGLIPPPGYGSQQFTLDWVSSQALDGLTPSYYFAGGRRQGGGPYDQERKKGIPWTEDEHKRFLMGLKTYGKGDWRNISRKCVISRTPAQVASHAQKYYIRLRSTGKEKRRPSIHDITTGDVSDSRPPSPPPPQPSSAHSSSLLHPSALSSEIQNPAWAVSPVQGTLFFERPYGHSSLGVKSGA</sequence>
<evidence type="ECO:0000256" key="1">
    <source>
        <dbReference type="ARBA" id="ARBA00004123"/>
    </source>
</evidence>
<dbReference type="OrthoDB" id="118550at2759"/>
<dbReference type="PROSITE" id="PS51294">
    <property type="entry name" value="HTH_MYB"/>
    <property type="match status" value="1"/>
</dbReference>
<dbReference type="GO" id="GO:0005634">
    <property type="term" value="C:nucleus"/>
    <property type="evidence" value="ECO:0007669"/>
    <property type="project" value="UniProtKB-SubCell"/>
</dbReference>
<keyword evidence="4" id="KW-0804">Transcription</keyword>
<evidence type="ECO:0000256" key="8">
    <source>
        <dbReference type="SAM" id="MobiDB-lite"/>
    </source>
</evidence>
<dbReference type="InterPro" id="IPR017930">
    <property type="entry name" value="Myb_dom"/>
</dbReference>
<dbReference type="GO" id="GO:0009739">
    <property type="term" value="P:response to gibberellin"/>
    <property type="evidence" value="ECO:0007669"/>
    <property type="project" value="UniProtKB-ARBA"/>
</dbReference>
<feature type="compositionally biased region" description="Basic and acidic residues" evidence="8">
    <location>
        <begin position="188"/>
        <end position="197"/>
    </location>
</feature>